<keyword evidence="1 5" id="KW-0547">Nucleotide-binding</keyword>
<evidence type="ECO:0000256" key="3">
    <source>
        <dbReference type="ARBA" id="ARBA00022806"/>
    </source>
</evidence>
<feature type="domain" description="UvrD-like helicase ATP-binding" evidence="6">
    <location>
        <begin position="182"/>
        <end position="586"/>
    </location>
</feature>
<organism evidence="7 8">
    <name type="scientific">Saxibacter everestensis</name>
    <dbReference type="NCBI Taxonomy" id="2909229"/>
    <lineage>
        <taxon>Bacteria</taxon>
        <taxon>Bacillati</taxon>
        <taxon>Actinomycetota</taxon>
        <taxon>Actinomycetes</taxon>
        <taxon>Micrococcales</taxon>
        <taxon>Brevibacteriaceae</taxon>
        <taxon>Saxibacter</taxon>
    </lineage>
</organism>
<evidence type="ECO:0000256" key="4">
    <source>
        <dbReference type="ARBA" id="ARBA00022840"/>
    </source>
</evidence>
<dbReference type="Proteomes" id="UP001209083">
    <property type="component" value="Chromosome"/>
</dbReference>
<dbReference type="InterPro" id="IPR000212">
    <property type="entry name" value="DNA_helicase_UvrD/REP"/>
</dbReference>
<keyword evidence="8" id="KW-1185">Reference proteome</keyword>
<evidence type="ECO:0000256" key="2">
    <source>
        <dbReference type="ARBA" id="ARBA00022801"/>
    </source>
</evidence>
<evidence type="ECO:0000256" key="5">
    <source>
        <dbReference type="PROSITE-ProRule" id="PRU00560"/>
    </source>
</evidence>
<keyword evidence="4 5" id="KW-0067">ATP-binding</keyword>
<protein>
    <submittedName>
        <fullName evidence="7">AAA family ATPase</fullName>
    </submittedName>
</protein>
<dbReference type="PANTHER" id="PTHR11070:SF45">
    <property type="entry name" value="DNA 3'-5' HELICASE"/>
    <property type="match status" value="1"/>
</dbReference>
<dbReference type="EMBL" id="CP090958">
    <property type="protein sequence ID" value="WGW13325.1"/>
    <property type="molecule type" value="Genomic_DNA"/>
</dbReference>
<evidence type="ECO:0000313" key="8">
    <source>
        <dbReference type="Proteomes" id="UP001209083"/>
    </source>
</evidence>
<dbReference type="InterPro" id="IPR014016">
    <property type="entry name" value="UvrD-like_ATP-bd"/>
</dbReference>
<name>A0ABY8QYR6_9MICO</name>
<reference evidence="7 8" key="1">
    <citation type="submission" date="2023-05" db="EMBL/GenBank/DDBJ databases">
        <title>Lithophilousrod everest ZFBP1038 complete genpme.</title>
        <authorList>
            <person name="Tian M."/>
        </authorList>
    </citation>
    <scope>NUCLEOTIDE SEQUENCE [LARGE SCALE GENOMIC DNA]</scope>
    <source>
        <strain evidence="7 8">ZFBP1038</strain>
    </source>
</reference>
<dbReference type="Gene3D" id="3.40.50.300">
    <property type="entry name" value="P-loop containing nucleotide triphosphate hydrolases"/>
    <property type="match status" value="3"/>
</dbReference>
<accession>A0ABY8QYR6</accession>
<feature type="binding site" evidence="5">
    <location>
        <begin position="203"/>
        <end position="210"/>
    </location>
    <ligand>
        <name>ATP</name>
        <dbReference type="ChEBI" id="CHEBI:30616"/>
    </ligand>
</feature>
<dbReference type="PROSITE" id="PS51198">
    <property type="entry name" value="UVRD_HELICASE_ATP_BIND"/>
    <property type="match status" value="1"/>
</dbReference>
<keyword evidence="3 5" id="KW-0347">Helicase</keyword>
<proteinExistence type="predicted"/>
<dbReference type="RefSeq" id="WP_349640143.1">
    <property type="nucleotide sequence ID" value="NZ_CP090958.1"/>
</dbReference>
<dbReference type="SUPFAM" id="SSF52540">
    <property type="entry name" value="P-loop containing nucleoside triphosphate hydrolases"/>
    <property type="match status" value="1"/>
</dbReference>
<evidence type="ECO:0000259" key="6">
    <source>
        <dbReference type="PROSITE" id="PS51198"/>
    </source>
</evidence>
<evidence type="ECO:0000313" key="7">
    <source>
        <dbReference type="EMBL" id="WGW13325.1"/>
    </source>
</evidence>
<gene>
    <name evidence="7" type="ORF">LWF01_06040</name>
</gene>
<dbReference type="InterPro" id="IPR027417">
    <property type="entry name" value="P-loop_NTPase"/>
</dbReference>
<evidence type="ECO:0000256" key="1">
    <source>
        <dbReference type="ARBA" id="ARBA00022741"/>
    </source>
</evidence>
<dbReference type="PANTHER" id="PTHR11070">
    <property type="entry name" value="UVRD / RECB / PCRA DNA HELICASE FAMILY MEMBER"/>
    <property type="match status" value="1"/>
</dbReference>
<keyword evidence="2 5" id="KW-0378">Hydrolase</keyword>
<sequence length="740" mass="80449">MGGTQAEIDVEQANLDQLYGRLDALRIDANQRLASIRRTSPGGNHQARSERDAFATLYEDQIVRLNSAEDRLCFGRLDLADSTVPRYIGRIGLSDEDQQRLLIDWRAPAAEPFYQATSGSPAGVARRRHLITRGRSVTGIEDDVLDLGALTDSQRAELSGEGALIAALESNRTGRMGDIVATIQSEQDRIIRREMAGVLVVQGGPGTGKTAVALHRAAYLLYKHRERIARSGVLLVGPSPVFLRYIEQVLPSLGETGAVLTTAGNLFPGVETNRHDGPEVAALKGDARMARVLRRAIAARQRIPEADQDLDVEGRIVTLTRAAVRSAREKARRTNLPHNEARVTFVKQLLRQLTDQLGEAIGGTIDQGDRAELLNDVRSSRDVRIALNLAWMPLIPQKFVADLFAHPERLAAATPEFSSAERELLGRDAGAPWTVEDVPLLDEAAELIGEDPQASARAEQDQQADSAEQLKYAQSVLEMTGTEEYLTAGSLAERFANNGRRITTAERATEDRTWAYGHLVVDEAQELSPMMWRLLFRRVPSRSATLVGDIAQTSSPAGTRDWAQVLAPHVGNRWQLEELTINYRTPGQIMKLAAETITADFPDLPVPSSVREGKWAPDIERFADDASLLAALPTRLRHEKALLDGGKIAVIAPDSLLRQVHDAIGADGITLGVGPGGLDADIALMSPTDVKGLEFDGVLVVQPGTIRGTTAGGLGDLYVSLTRPTQRLAVVTTDDFGQSV</sequence>